<protein>
    <submittedName>
        <fullName evidence="1">RCG60646</fullName>
    </submittedName>
</protein>
<accession>A6JK43</accession>
<evidence type="ECO:0000313" key="1">
    <source>
        <dbReference type="EMBL" id="EDL97059.1"/>
    </source>
</evidence>
<organism evidence="1 2">
    <name type="scientific">Rattus norvegicus</name>
    <name type="common">Rat</name>
    <dbReference type="NCBI Taxonomy" id="10116"/>
    <lineage>
        <taxon>Eukaryota</taxon>
        <taxon>Metazoa</taxon>
        <taxon>Chordata</taxon>
        <taxon>Craniata</taxon>
        <taxon>Vertebrata</taxon>
        <taxon>Euteleostomi</taxon>
        <taxon>Mammalia</taxon>
        <taxon>Eutheria</taxon>
        <taxon>Euarchontoglires</taxon>
        <taxon>Glires</taxon>
        <taxon>Rodentia</taxon>
        <taxon>Myomorpha</taxon>
        <taxon>Muroidea</taxon>
        <taxon>Muridae</taxon>
        <taxon>Murinae</taxon>
        <taxon>Rattus</taxon>
    </lineage>
</organism>
<proteinExistence type="predicted"/>
<dbReference type="EMBL" id="CH473988">
    <property type="protein sequence ID" value="EDL97059.1"/>
    <property type="molecule type" value="Genomic_DNA"/>
</dbReference>
<reference evidence="2" key="1">
    <citation type="submission" date="2005-09" db="EMBL/GenBank/DDBJ databases">
        <authorList>
            <person name="Mural R.J."/>
            <person name="Li P.W."/>
            <person name="Adams M.D."/>
            <person name="Amanatides P.G."/>
            <person name="Baden-Tillson H."/>
            <person name="Barnstead M."/>
            <person name="Chin S.H."/>
            <person name="Dew I."/>
            <person name="Evans C.A."/>
            <person name="Ferriera S."/>
            <person name="Flanigan M."/>
            <person name="Fosler C."/>
            <person name="Glodek A."/>
            <person name="Gu Z."/>
            <person name="Holt R.A."/>
            <person name="Jennings D."/>
            <person name="Kraft C.L."/>
            <person name="Lu F."/>
            <person name="Nguyen T."/>
            <person name="Nusskern D.R."/>
            <person name="Pfannkoch C.M."/>
            <person name="Sitter C."/>
            <person name="Sutton G.G."/>
            <person name="Venter J.C."/>
            <person name="Wang Z."/>
            <person name="Woodage T."/>
            <person name="Zheng X.H."/>
            <person name="Zhong F."/>
        </authorList>
    </citation>
    <scope>NUCLEOTIDE SEQUENCE [LARGE SCALE GENOMIC DNA]</scope>
    <source>
        <strain>BN</strain>
        <strain evidence="2">Sprague-Dawley</strain>
    </source>
</reference>
<name>A6JK43_RAT</name>
<dbReference type="Proteomes" id="UP000234681">
    <property type="component" value="Chromosome 20"/>
</dbReference>
<gene>
    <name evidence="1" type="ORF">rCG_60646</name>
</gene>
<sequence length="51" mass="5550">MAAGIYYRIPLAAVSCAYSGHISEDLEPKWFSSFRALVPDPSDLGLHNVSP</sequence>
<evidence type="ECO:0000313" key="2">
    <source>
        <dbReference type="Proteomes" id="UP000234681"/>
    </source>
</evidence>
<dbReference type="AlphaFoldDB" id="A6JK43"/>